<dbReference type="RefSeq" id="WP_267536270.1">
    <property type="nucleotide sequence ID" value="NZ_JAPNKA010000001.1"/>
</dbReference>
<keyword evidence="1" id="KW-0472">Membrane</keyword>
<proteinExistence type="predicted"/>
<dbReference type="EMBL" id="JAPNKA010000001">
    <property type="protein sequence ID" value="MCY1077439.1"/>
    <property type="molecule type" value="Genomic_DNA"/>
</dbReference>
<organism evidence="2 3">
    <name type="scientific">Archangium lansingense</name>
    <dbReference type="NCBI Taxonomy" id="2995310"/>
    <lineage>
        <taxon>Bacteria</taxon>
        <taxon>Pseudomonadati</taxon>
        <taxon>Myxococcota</taxon>
        <taxon>Myxococcia</taxon>
        <taxon>Myxococcales</taxon>
        <taxon>Cystobacterineae</taxon>
        <taxon>Archangiaceae</taxon>
        <taxon>Archangium</taxon>
    </lineage>
</organism>
<gene>
    <name evidence="2" type="ORF">OV287_23500</name>
</gene>
<dbReference type="Proteomes" id="UP001207654">
    <property type="component" value="Unassembled WGS sequence"/>
</dbReference>
<evidence type="ECO:0000313" key="2">
    <source>
        <dbReference type="EMBL" id="MCY1077439.1"/>
    </source>
</evidence>
<dbReference type="InterPro" id="IPR028188">
    <property type="entry name" value="Pilin_PilA"/>
</dbReference>
<reference evidence="2 3" key="1">
    <citation type="submission" date="2022-11" db="EMBL/GenBank/DDBJ databases">
        <title>Minimal conservation of predation-associated metabolite biosynthetic gene clusters underscores biosynthetic potential of Myxococcota including descriptions for ten novel species: Archangium lansinium sp. nov., Myxococcus landrumus sp. nov., Nannocystis bai.</title>
        <authorList>
            <person name="Ahearne A."/>
            <person name="Stevens C."/>
            <person name="Phillips K."/>
        </authorList>
    </citation>
    <scope>NUCLEOTIDE SEQUENCE [LARGE SCALE GENOMIC DNA]</scope>
    <source>
        <strain evidence="2 3">MIWBW</strain>
    </source>
</reference>
<name>A0ABT4A900_9BACT</name>
<keyword evidence="3" id="KW-1185">Reference proteome</keyword>
<comment type="caution">
    <text evidence="2">The sequence shown here is derived from an EMBL/GenBank/DDBJ whole genome shotgun (WGS) entry which is preliminary data.</text>
</comment>
<feature type="transmembrane region" description="Helical" evidence="1">
    <location>
        <begin position="12"/>
        <end position="36"/>
    </location>
</feature>
<evidence type="ECO:0000313" key="3">
    <source>
        <dbReference type="Proteomes" id="UP001207654"/>
    </source>
</evidence>
<accession>A0ABT4A900</accession>
<keyword evidence="1" id="KW-1133">Transmembrane helix</keyword>
<protein>
    <submittedName>
        <fullName evidence="2">Uncharacterized protein</fullName>
    </submittedName>
</protein>
<dbReference type="Pfam" id="PF14245">
    <property type="entry name" value="Pilin_PilA"/>
    <property type="match status" value="1"/>
</dbReference>
<keyword evidence="1" id="KW-0812">Transmembrane</keyword>
<evidence type="ECO:0000256" key="1">
    <source>
        <dbReference type="SAM" id="Phobius"/>
    </source>
</evidence>
<sequence length="220" mass="23809">MEPRSQQSPSAVQWLLLSTGVVAFIAVSGVVGMRLVRDLLPKSRCCAPIHEAKANLKALYTNEWAFLLEKDVFSEDMNPIGFEPELGNRYTYFAAPRGRVLKFEERKTPRSSVGGSRSAAYQIVAADPQVPKFRGTFETFVQTDCPLTPATLPDGTRAGLGVTLPDGGSSQGVFIGAAAANIDDDSTPDCWSIATVERVAADGYRIAPGEPYNELNDVEH</sequence>